<comment type="caution">
    <text evidence="1">The sequence shown here is derived from an EMBL/GenBank/DDBJ whole genome shotgun (WGS) entry which is preliminary data.</text>
</comment>
<dbReference type="SUPFAM" id="SSF50685">
    <property type="entry name" value="Barwin-like endoglucanases"/>
    <property type="match status" value="1"/>
</dbReference>
<reference evidence="1" key="2">
    <citation type="submission" date="2020-11" db="EMBL/GenBank/DDBJ databases">
        <authorList>
            <person name="McCartney M.A."/>
            <person name="Auch B."/>
            <person name="Kono T."/>
            <person name="Mallez S."/>
            <person name="Becker A."/>
            <person name="Gohl D.M."/>
            <person name="Silverstein K.A.T."/>
            <person name="Koren S."/>
            <person name="Bechman K.B."/>
            <person name="Herman A."/>
            <person name="Abrahante J.E."/>
            <person name="Garbe J."/>
        </authorList>
    </citation>
    <scope>NUCLEOTIDE SEQUENCE</scope>
    <source>
        <strain evidence="1">Duluth1</strain>
        <tissue evidence="1">Whole animal</tissue>
    </source>
</reference>
<proteinExistence type="predicted"/>
<dbReference type="Proteomes" id="UP000828390">
    <property type="component" value="Unassembled WGS sequence"/>
</dbReference>
<evidence type="ECO:0000313" key="2">
    <source>
        <dbReference type="Proteomes" id="UP000828390"/>
    </source>
</evidence>
<reference evidence="1" key="1">
    <citation type="journal article" date="2019" name="bioRxiv">
        <title>The Genome of the Zebra Mussel, Dreissena polymorpha: A Resource for Invasive Species Research.</title>
        <authorList>
            <person name="McCartney M.A."/>
            <person name="Auch B."/>
            <person name="Kono T."/>
            <person name="Mallez S."/>
            <person name="Zhang Y."/>
            <person name="Obille A."/>
            <person name="Becker A."/>
            <person name="Abrahante J.E."/>
            <person name="Garbe J."/>
            <person name="Badalamenti J.P."/>
            <person name="Herman A."/>
            <person name="Mangelson H."/>
            <person name="Liachko I."/>
            <person name="Sullivan S."/>
            <person name="Sone E.D."/>
            <person name="Koren S."/>
            <person name="Silverstein K.A.T."/>
            <person name="Beckman K.B."/>
            <person name="Gohl D.M."/>
        </authorList>
    </citation>
    <scope>NUCLEOTIDE SEQUENCE</scope>
    <source>
        <strain evidence="1">Duluth1</strain>
        <tissue evidence="1">Whole animal</tissue>
    </source>
</reference>
<dbReference type="Gene3D" id="2.40.40.10">
    <property type="entry name" value="RlpA-like domain"/>
    <property type="match status" value="1"/>
</dbReference>
<gene>
    <name evidence="1" type="ORF">DPMN_050906</name>
</gene>
<organism evidence="1 2">
    <name type="scientific">Dreissena polymorpha</name>
    <name type="common">Zebra mussel</name>
    <name type="synonym">Mytilus polymorpha</name>
    <dbReference type="NCBI Taxonomy" id="45954"/>
    <lineage>
        <taxon>Eukaryota</taxon>
        <taxon>Metazoa</taxon>
        <taxon>Spiralia</taxon>
        <taxon>Lophotrochozoa</taxon>
        <taxon>Mollusca</taxon>
        <taxon>Bivalvia</taxon>
        <taxon>Autobranchia</taxon>
        <taxon>Heteroconchia</taxon>
        <taxon>Euheterodonta</taxon>
        <taxon>Imparidentia</taxon>
        <taxon>Neoheterodontei</taxon>
        <taxon>Myida</taxon>
        <taxon>Dreissenoidea</taxon>
        <taxon>Dreissenidae</taxon>
        <taxon>Dreissena</taxon>
    </lineage>
</organism>
<name>A0A9D4CIF8_DREPO</name>
<dbReference type="AlphaFoldDB" id="A0A9D4CIF8"/>
<evidence type="ECO:0000313" key="1">
    <source>
        <dbReference type="EMBL" id="KAH3725077.1"/>
    </source>
</evidence>
<accession>A0A9D4CIF8</accession>
<dbReference type="InterPro" id="IPR036908">
    <property type="entry name" value="RlpA-like_sf"/>
</dbReference>
<sequence>MYNGKSCASTTRYADSRKGACGCGYNDNDNQFPWNSYGLVAAAIRTCSTHRAENGVVRYVENASSSPPLVVSSVATSALLPRVSRRSLW</sequence>
<protein>
    <submittedName>
        <fullName evidence="1">Uncharacterized protein</fullName>
    </submittedName>
</protein>
<dbReference type="EMBL" id="JAIWYP010000012">
    <property type="protein sequence ID" value="KAH3725077.1"/>
    <property type="molecule type" value="Genomic_DNA"/>
</dbReference>
<keyword evidence="2" id="KW-1185">Reference proteome</keyword>